<comment type="caution">
    <text evidence="1">The sequence shown here is derived from an EMBL/GenBank/DDBJ whole genome shotgun (WGS) entry which is preliminary data.</text>
</comment>
<gene>
    <name evidence="1" type="ORF">I4F81_003389</name>
</gene>
<accession>A0ACC3BTG8</accession>
<evidence type="ECO:0000313" key="1">
    <source>
        <dbReference type="EMBL" id="KAK1860802.1"/>
    </source>
</evidence>
<organism evidence="1 2">
    <name type="scientific">Pyropia yezoensis</name>
    <name type="common">Susabi-nori</name>
    <name type="synonym">Porphyra yezoensis</name>
    <dbReference type="NCBI Taxonomy" id="2788"/>
    <lineage>
        <taxon>Eukaryota</taxon>
        <taxon>Rhodophyta</taxon>
        <taxon>Bangiophyceae</taxon>
        <taxon>Bangiales</taxon>
        <taxon>Bangiaceae</taxon>
        <taxon>Pyropia</taxon>
    </lineage>
</organism>
<reference evidence="1" key="1">
    <citation type="submission" date="2019-11" db="EMBL/GenBank/DDBJ databases">
        <title>Nori genome reveals adaptations in red seaweeds to the harsh intertidal environment.</title>
        <authorList>
            <person name="Wang D."/>
            <person name="Mao Y."/>
        </authorList>
    </citation>
    <scope>NUCLEOTIDE SEQUENCE</scope>
    <source>
        <tissue evidence="1">Gametophyte</tissue>
    </source>
</reference>
<dbReference type="Proteomes" id="UP000798662">
    <property type="component" value="Chromosome 1"/>
</dbReference>
<sequence>MGGRSAARGVQPSATPPTRLWRSLLAAVAGVAVGVAVRGVPSVAAATPATAVTAAAGAPAMRRYYLSAEKYTWNYNPSGINRCSGRPFAGALETTSAVAGPGGQLGSSYVKAHFVAYTDDTFTTPAEVDPHLGAVGPPLYAAAGDNVRVTLRNTLAYPIDLHVGGLAATAGSGATVAPGNTRDYGFCVGAAAAPPPAGRRGGYVPSMMHVYGSEVNGSHVNAGLYGPLVVTRREDADADGKPAGYANVFTFLHTYRENESPHFDASVEAAPPISRTPLPPGASRVPSGQHNMHSVNGYMFCHLPMSMPAGGKVLWHSSALGDASAVHPLHFHGVVGVTAGGAHVDVLQLLPRVTTTLDMVLDNPGTWLAHCHTAFHLATGMDFTFDVTGHAPRPRTPGRVREYFVAAEEGVWDYFRANGSCSPGTPEARAFTEANLPIGEAGGVTLGSAYVKTRYVEYTDASFTRRTQRPPEWEHLGLTGPVLRAEVGDTLRVTFLNRAGVAPLSMHPHGVWYGKGHEGAPYVDGSAPADTGDDAVLPGATHVYEWLVPPRAGPGPGEGGDGGGSSKFWMYHSHTDEIKDTNAGLMGALVVVAPSKGGRQYDPDTLLPTDVDRELVFFFSLIEESGVVGSLHANTNLLRNRRMAALPPARQAAVAADSDWVFTNRMHSINGYVFCSMPRPTVKRGDRVRVYVFSLGSTFDIHTSTIGAAPQRHDDKAADVVGVGRLMPGSFYSAVFNVATRAPSFLIMCSLVDHLAAGMMAVVNVAPASGPPAPPVDTGLCTVKPNKRQDERARIYTHYLAAEKVDWDYSPRRRNECGGARLTPAQQGIITPTVNSPGAQFVKARYQEYTDGAFSKPLRVRQPPSHGLLGPLIHAQVGDTVRVVLRNKGLPFNVTWALAGPQLLCSGVDGVGQSYLSSVADGQTVTLVYRVTPESAPAPARAPPAIGDKPGTTASTAAYPAFSTVPGAADAGLLSVVAVTRRGDLSRDRSRPTDVAAATAVSLQLVNEARSPLLNASLDRFANPAVPASPASGLFRSTVGGYLWCGGPPLRLAARTRTRVYVISWGGQFSSHTLRWGPGVLPVGRPVASAADAGGGTGDVAPLLPAEVASMDVWAPAAGVKTSVACGVENHAVNGMVASVITGRRGGRDGGGDD</sequence>
<keyword evidence="2" id="KW-1185">Reference proteome</keyword>
<proteinExistence type="predicted"/>
<evidence type="ECO:0000313" key="2">
    <source>
        <dbReference type="Proteomes" id="UP000798662"/>
    </source>
</evidence>
<dbReference type="EMBL" id="CM020618">
    <property type="protein sequence ID" value="KAK1860802.1"/>
    <property type="molecule type" value="Genomic_DNA"/>
</dbReference>
<protein>
    <submittedName>
        <fullName evidence="1">Uncharacterized protein</fullName>
    </submittedName>
</protein>
<name>A0ACC3BTG8_PYRYE</name>